<reference evidence="3 4" key="1">
    <citation type="submission" date="2016-02" db="EMBL/GenBank/DDBJ databases">
        <authorList>
            <person name="Wen L."/>
            <person name="He K."/>
            <person name="Yang H."/>
        </authorList>
    </citation>
    <scope>NUCLEOTIDE SEQUENCE [LARGE SCALE GENOMIC DNA]</scope>
    <source>
        <strain evidence="3 4">KLE1704</strain>
    </source>
</reference>
<feature type="domain" description="NusG-like N-terminal" evidence="2">
    <location>
        <begin position="16"/>
        <end position="103"/>
    </location>
</feature>
<evidence type="ECO:0000256" key="1">
    <source>
        <dbReference type="ARBA" id="ARBA00023163"/>
    </source>
</evidence>
<dbReference type="Proteomes" id="UP000070319">
    <property type="component" value="Unassembled WGS sequence"/>
</dbReference>
<evidence type="ECO:0000313" key="3">
    <source>
        <dbReference type="EMBL" id="KXT44291.1"/>
    </source>
</evidence>
<dbReference type="Gene3D" id="3.30.70.940">
    <property type="entry name" value="NusG, N-terminal domain"/>
    <property type="match status" value="1"/>
</dbReference>
<proteinExistence type="predicted"/>
<dbReference type="InterPro" id="IPR036735">
    <property type="entry name" value="NGN_dom_sf"/>
</dbReference>
<dbReference type="SUPFAM" id="SSF82679">
    <property type="entry name" value="N-utilization substance G protein NusG, N-terminal domain"/>
    <property type="match status" value="1"/>
</dbReference>
<organism evidence="3">
    <name type="scientific">Bacteroides intestinalis</name>
    <dbReference type="NCBI Taxonomy" id="329854"/>
    <lineage>
        <taxon>Bacteria</taxon>
        <taxon>Pseudomonadati</taxon>
        <taxon>Bacteroidota</taxon>
        <taxon>Bacteroidia</taxon>
        <taxon>Bacteroidales</taxon>
        <taxon>Bacteroidaceae</taxon>
        <taxon>Bacteroides</taxon>
    </lineage>
</organism>
<dbReference type="Pfam" id="PF02357">
    <property type="entry name" value="NusG"/>
    <property type="match status" value="1"/>
</dbReference>
<dbReference type="EMBL" id="LTDF01000151">
    <property type="protein sequence ID" value="KXT44291.1"/>
    <property type="molecule type" value="Genomic_DNA"/>
</dbReference>
<accession>A0A139KYN7</accession>
<comment type="caution">
    <text evidence="3">The sequence shown here is derived from an EMBL/GenBank/DDBJ whole genome shotgun (WGS) entry which is preliminary data.</text>
</comment>
<evidence type="ECO:0000313" key="4">
    <source>
        <dbReference type="Proteomes" id="UP000070319"/>
    </source>
</evidence>
<sequence length="115" mass="13035">MEKANNDMMMDENSRSWYVLYTAPRLERKLMQHLTVAGYKTYCPMQTIYVNWNGKTKEIIVPFFSGCVFVEGDLKDMTSVVASQKAAFLVNADGKELTIVSDKANLPGKFAQLLK</sequence>
<dbReference type="InterPro" id="IPR006645">
    <property type="entry name" value="NGN-like_dom"/>
</dbReference>
<dbReference type="CDD" id="cd09895">
    <property type="entry name" value="NGN_SP_UpxY"/>
    <property type="match status" value="1"/>
</dbReference>
<dbReference type="AlphaFoldDB" id="A0A139KYN7"/>
<dbReference type="GO" id="GO:0006354">
    <property type="term" value="P:DNA-templated transcription elongation"/>
    <property type="evidence" value="ECO:0007669"/>
    <property type="project" value="InterPro"/>
</dbReference>
<protein>
    <submittedName>
        <fullName evidence="3">Transcription termination/antitermination factor NusG</fullName>
    </submittedName>
</protein>
<evidence type="ECO:0000259" key="2">
    <source>
        <dbReference type="Pfam" id="PF02357"/>
    </source>
</evidence>
<dbReference type="PATRIC" id="fig|329854.7.peg.4064"/>
<gene>
    <name evidence="3" type="ORF">HMPREF2531_03997</name>
</gene>
<name>A0A139KYN7_9BACE</name>
<keyword evidence="1" id="KW-0804">Transcription</keyword>
<dbReference type="RefSeq" id="WP_007214281.1">
    <property type="nucleotide sequence ID" value="NZ_KQ968733.1"/>
</dbReference>